<dbReference type="PRINTS" id="PR01035">
    <property type="entry name" value="TCRTETA"/>
</dbReference>
<evidence type="ECO:0000256" key="8">
    <source>
        <dbReference type="SAM" id="Phobius"/>
    </source>
</evidence>
<feature type="transmembrane region" description="Helical" evidence="8">
    <location>
        <begin position="137"/>
        <end position="162"/>
    </location>
</feature>
<evidence type="ECO:0000313" key="10">
    <source>
        <dbReference type="EMBL" id="RPD39707.1"/>
    </source>
</evidence>
<comment type="function">
    <text evidence="1">Resistance to tetracycline by an active tetracycline efflux. This is an energy-dependent process that decreases the accumulation of the antibiotic in whole cells. This protein functions as a metal-tetracycline/H(+) antiporter.</text>
</comment>
<dbReference type="InterPro" id="IPR005829">
    <property type="entry name" value="Sugar_transporter_CS"/>
</dbReference>
<feature type="domain" description="Major facilitator superfamily (MFS) profile" evidence="9">
    <location>
        <begin position="8"/>
        <end position="404"/>
    </location>
</feature>
<dbReference type="AlphaFoldDB" id="A0A3N4MDN0"/>
<dbReference type="Gene3D" id="1.20.1250.20">
    <property type="entry name" value="MFS general substrate transporter like domains"/>
    <property type="match status" value="1"/>
</dbReference>
<dbReference type="PROSITE" id="PS50850">
    <property type="entry name" value="MFS"/>
    <property type="match status" value="1"/>
</dbReference>
<dbReference type="Pfam" id="PF07690">
    <property type="entry name" value="MFS_1"/>
    <property type="match status" value="1"/>
</dbReference>
<feature type="transmembrane region" description="Helical" evidence="8">
    <location>
        <begin position="104"/>
        <end position="125"/>
    </location>
</feature>
<keyword evidence="5 8" id="KW-0812">Transmembrane</keyword>
<dbReference type="PROSITE" id="PS00216">
    <property type="entry name" value="SUGAR_TRANSPORT_1"/>
    <property type="match status" value="1"/>
</dbReference>
<dbReference type="CDD" id="cd17388">
    <property type="entry name" value="MFS_TetA"/>
    <property type="match status" value="1"/>
</dbReference>
<keyword evidence="6 8" id="KW-1133">Transmembrane helix</keyword>
<comment type="subcellular location">
    <subcellularLocation>
        <location evidence="2">Membrane</location>
        <topology evidence="2">Multi-pass membrane protein</topology>
    </subcellularLocation>
</comment>
<dbReference type="InterPro" id="IPR011701">
    <property type="entry name" value="MFS"/>
</dbReference>
<feature type="transmembrane region" description="Helical" evidence="8">
    <location>
        <begin position="380"/>
        <end position="397"/>
    </location>
</feature>
<feature type="transmembrane region" description="Helical" evidence="8">
    <location>
        <begin position="168"/>
        <end position="186"/>
    </location>
</feature>
<name>A0A3N4MDN0_9BACT</name>
<dbReference type="GO" id="GO:0022857">
    <property type="term" value="F:transmembrane transporter activity"/>
    <property type="evidence" value="ECO:0007669"/>
    <property type="project" value="InterPro"/>
</dbReference>
<dbReference type="RefSeq" id="WP_120515845.1">
    <property type="nucleotide sequence ID" value="NZ_QXZY01000004.1"/>
</dbReference>
<keyword evidence="4" id="KW-0813">Transport</keyword>
<evidence type="ECO:0000256" key="5">
    <source>
        <dbReference type="ARBA" id="ARBA00022692"/>
    </source>
</evidence>
<dbReference type="PANTHER" id="PTHR23504">
    <property type="entry name" value="MAJOR FACILITATOR SUPERFAMILY DOMAIN-CONTAINING PROTEIN 10"/>
    <property type="match status" value="1"/>
</dbReference>
<dbReference type="SUPFAM" id="SSF103473">
    <property type="entry name" value="MFS general substrate transporter"/>
    <property type="match status" value="1"/>
</dbReference>
<dbReference type="OrthoDB" id="9793283at2"/>
<feature type="transmembrane region" description="Helical" evidence="8">
    <location>
        <begin position="285"/>
        <end position="307"/>
    </location>
</feature>
<feature type="transmembrane region" description="Helical" evidence="8">
    <location>
        <begin position="218"/>
        <end position="235"/>
    </location>
</feature>
<evidence type="ECO:0000256" key="3">
    <source>
        <dbReference type="ARBA" id="ARBA00007520"/>
    </source>
</evidence>
<dbReference type="InterPro" id="IPR036259">
    <property type="entry name" value="MFS_trans_sf"/>
</dbReference>
<feature type="transmembrane region" description="Helical" evidence="8">
    <location>
        <begin position="255"/>
        <end position="273"/>
    </location>
</feature>
<sequence>MIRRQAGPLTFIFFTLLIDFIGFGIISPVIPKLIEQLIGGNVSDASQYGGWLTFAYAFIQFFFAPILGGLSDKYGRRPVLLMSMFGMGVDYLFLAFAPSIFWLFIGRIILGVTGASMTAASAYIADISTPEKRAQNFGLIGMALGLGFILGPTIGGLVAGAWGVHAPFLLAAGLSLVNWLYGYFILPESLKKENRRAFEWKRANPVGALVQIRKYKKVYSLLGAIALIFTAAHAIQSNWTYFTMYRFGWTEAMVGYSLSFTGLMLAIVQGGLIRAVLPRLGYHRAVYIGLLIYGVSFTLFGMATAGWMMFPVLLIYSMGGIFGPSLQGVISNQVPPNEQGELQGALTSLISLTNIVGPLLMTGLFHYFTKEDRPFHFPAAPFYMSALMTLTAAALAIRSFRQSLPQKTESVVPAAVPEAVGEPQHV</sequence>
<dbReference type="InterPro" id="IPR020846">
    <property type="entry name" value="MFS_dom"/>
</dbReference>
<feature type="transmembrane region" description="Helical" evidence="8">
    <location>
        <begin position="346"/>
        <end position="368"/>
    </location>
</feature>
<protein>
    <submittedName>
        <fullName evidence="10">MFS transporter</fullName>
    </submittedName>
</protein>
<feature type="transmembrane region" description="Helical" evidence="8">
    <location>
        <begin position="79"/>
        <end position="98"/>
    </location>
</feature>
<dbReference type="GO" id="GO:0016020">
    <property type="term" value="C:membrane"/>
    <property type="evidence" value="ECO:0007669"/>
    <property type="project" value="UniProtKB-SubCell"/>
</dbReference>
<keyword evidence="7 8" id="KW-0472">Membrane</keyword>
<comment type="similarity">
    <text evidence="3">Belongs to the major facilitator superfamily. TCR/Tet family.</text>
</comment>
<dbReference type="Proteomes" id="UP000279089">
    <property type="component" value="Unassembled WGS sequence"/>
</dbReference>
<accession>A0A3N4MDN0</accession>
<comment type="caution">
    <text evidence="10">The sequence shown here is derived from an EMBL/GenBank/DDBJ whole genome shotgun (WGS) entry which is preliminary data.</text>
</comment>
<feature type="transmembrane region" description="Helical" evidence="8">
    <location>
        <begin position="50"/>
        <end position="67"/>
    </location>
</feature>
<feature type="transmembrane region" description="Helical" evidence="8">
    <location>
        <begin position="9"/>
        <end position="30"/>
    </location>
</feature>
<evidence type="ECO:0000256" key="7">
    <source>
        <dbReference type="ARBA" id="ARBA00023136"/>
    </source>
</evidence>
<evidence type="ECO:0000259" key="9">
    <source>
        <dbReference type="PROSITE" id="PS50850"/>
    </source>
</evidence>
<dbReference type="PANTHER" id="PTHR23504:SF15">
    <property type="entry name" value="MAJOR FACILITATOR SUPERFAMILY (MFS) PROFILE DOMAIN-CONTAINING PROTEIN"/>
    <property type="match status" value="1"/>
</dbReference>
<gene>
    <name evidence="10" type="ORF">EG028_18885</name>
</gene>
<evidence type="ECO:0000256" key="4">
    <source>
        <dbReference type="ARBA" id="ARBA00022448"/>
    </source>
</evidence>
<keyword evidence="11" id="KW-1185">Reference proteome</keyword>
<evidence type="ECO:0000256" key="2">
    <source>
        <dbReference type="ARBA" id="ARBA00004141"/>
    </source>
</evidence>
<evidence type="ECO:0000256" key="1">
    <source>
        <dbReference type="ARBA" id="ARBA00003279"/>
    </source>
</evidence>
<dbReference type="InterPro" id="IPR001958">
    <property type="entry name" value="Tet-R_TetA/multi-R_MdtG-like"/>
</dbReference>
<evidence type="ECO:0000256" key="6">
    <source>
        <dbReference type="ARBA" id="ARBA00022989"/>
    </source>
</evidence>
<proteinExistence type="inferred from homology"/>
<reference evidence="11" key="1">
    <citation type="submission" date="2018-11" db="EMBL/GenBank/DDBJ databases">
        <title>Chitinophaga lutea sp.nov., isolate from arsenic contaminated soil.</title>
        <authorList>
            <person name="Zong Y."/>
        </authorList>
    </citation>
    <scope>NUCLEOTIDE SEQUENCE [LARGE SCALE GENOMIC DNA]</scope>
    <source>
        <strain evidence="11">YLT18</strain>
    </source>
</reference>
<dbReference type="EMBL" id="RMBX01000010">
    <property type="protein sequence ID" value="RPD39707.1"/>
    <property type="molecule type" value="Genomic_DNA"/>
</dbReference>
<organism evidence="10 11">
    <name type="scientific">Chitinophaga barathri</name>
    <dbReference type="NCBI Taxonomy" id="1647451"/>
    <lineage>
        <taxon>Bacteria</taxon>
        <taxon>Pseudomonadati</taxon>
        <taxon>Bacteroidota</taxon>
        <taxon>Chitinophagia</taxon>
        <taxon>Chitinophagales</taxon>
        <taxon>Chitinophagaceae</taxon>
        <taxon>Chitinophaga</taxon>
    </lineage>
</organism>
<evidence type="ECO:0000313" key="11">
    <source>
        <dbReference type="Proteomes" id="UP000279089"/>
    </source>
</evidence>